<keyword evidence="4" id="KW-1133">Transmembrane helix</keyword>
<evidence type="ECO:0000256" key="3">
    <source>
        <dbReference type="ARBA" id="ARBA00023052"/>
    </source>
</evidence>
<keyword evidence="3" id="KW-0786">Thiamine pyrophosphate</keyword>
<keyword evidence="7" id="KW-1185">Reference proteome</keyword>
<keyword evidence="2" id="KW-0560">Oxidoreductase</keyword>
<organism evidence="6 7">
    <name type="scientific">Penicillium desertorum</name>
    <dbReference type="NCBI Taxonomy" id="1303715"/>
    <lineage>
        <taxon>Eukaryota</taxon>
        <taxon>Fungi</taxon>
        <taxon>Dikarya</taxon>
        <taxon>Ascomycota</taxon>
        <taxon>Pezizomycotina</taxon>
        <taxon>Eurotiomycetes</taxon>
        <taxon>Eurotiomycetidae</taxon>
        <taxon>Eurotiales</taxon>
        <taxon>Aspergillaceae</taxon>
        <taxon>Penicillium</taxon>
    </lineage>
</organism>
<dbReference type="AlphaFoldDB" id="A0A9W9WLS3"/>
<dbReference type="InterPro" id="IPR001017">
    <property type="entry name" value="DH_E1"/>
</dbReference>
<evidence type="ECO:0000256" key="1">
    <source>
        <dbReference type="ARBA" id="ARBA00001964"/>
    </source>
</evidence>
<name>A0A9W9WLS3_9EURO</name>
<dbReference type="InterPro" id="IPR029061">
    <property type="entry name" value="THDP-binding"/>
</dbReference>
<evidence type="ECO:0000256" key="4">
    <source>
        <dbReference type="SAM" id="Phobius"/>
    </source>
</evidence>
<keyword evidence="4" id="KW-0472">Membrane</keyword>
<gene>
    <name evidence="6" type="ORF">N7530_007138</name>
</gene>
<accession>A0A9W9WLS3</accession>
<dbReference type="PANTHER" id="PTHR11516:SF60">
    <property type="entry name" value="PYRUVATE DEHYDROGENASE E1 COMPONENT SUBUNIT ALPHA"/>
    <property type="match status" value="1"/>
</dbReference>
<dbReference type="GO" id="GO:0004739">
    <property type="term" value="F:pyruvate dehydrogenase (acetyl-transferring) activity"/>
    <property type="evidence" value="ECO:0007669"/>
    <property type="project" value="TreeGrafter"/>
</dbReference>
<dbReference type="GO" id="GO:0006086">
    <property type="term" value="P:pyruvate decarboxylation to acetyl-CoA"/>
    <property type="evidence" value="ECO:0007669"/>
    <property type="project" value="TreeGrafter"/>
</dbReference>
<dbReference type="EMBL" id="JAPWDO010000005">
    <property type="protein sequence ID" value="KAJ5469781.1"/>
    <property type="molecule type" value="Genomic_DNA"/>
</dbReference>
<feature type="transmembrane region" description="Helical" evidence="4">
    <location>
        <begin position="86"/>
        <end position="105"/>
    </location>
</feature>
<protein>
    <recommendedName>
        <fullName evidence="5">Dehydrogenase E1 component domain-containing protein</fullName>
    </recommendedName>
</protein>
<dbReference type="SUPFAM" id="SSF52518">
    <property type="entry name" value="Thiamin diphosphate-binding fold (THDP-binding)"/>
    <property type="match status" value="1"/>
</dbReference>
<evidence type="ECO:0000313" key="6">
    <source>
        <dbReference type="EMBL" id="KAJ5469781.1"/>
    </source>
</evidence>
<sequence length="106" mass="11993">MPATIRAKFLPFGARRPTFIRSLYVEQLGIEYVISKEDKLITIYRSYRFIYIRGGIIRLIIGELLGRRDSIVYRKGGSMYIYSKSFFSGNSIVGANILLGAGIAFS</sequence>
<dbReference type="Gene3D" id="3.40.50.970">
    <property type="match status" value="1"/>
</dbReference>
<feature type="transmembrane region" description="Helical" evidence="4">
    <location>
        <begin position="49"/>
        <end position="66"/>
    </location>
</feature>
<comment type="cofactor">
    <cofactor evidence="1">
        <name>thiamine diphosphate</name>
        <dbReference type="ChEBI" id="CHEBI:58937"/>
    </cofactor>
</comment>
<feature type="domain" description="Dehydrogenase E1 component" evidence="5">
    <location>
        <begin position="27"/>
        <end position="105"/>
    </location>
</feature>
<reference evidence="6" key="2">
    <citation type="journal article" date="2023" name="IMA Fungus">
        <title>Comparative genomic study of the Penicillium genus elucidates a diverse pangenome and 15 lateral gene transfer events.</title>
        <authorList>
            <person name="Petersen C."/>
            <person name="Sorensen T."/>
            <person name="Nielsen M.R."/>
            <person name="Sondergaard T.E."/>
            <person name="Sorensen J.L."/>
            <person name="Fitzpatrick D.A."/>
            <person name="Frisvad J.C."/>
            <person name="Nielsen K.L."/>
        </authorList>
    </citation>
    <scope>NUCLEOTIDE SEQUENCE</scope>
    <source>
        <strain evidence="6">IBT 17660</strain>
    </source>
</reference>
<dbReference type="PANTHER" id="PTHR11516">
    <property type="entry name" value="PYRUVATE DEHYDROGENASE E1 COMPONENT, ALPHA SUBUNIT BACTERIAL AND ORGANELLAR"/>
    <property type="match status" value="1"/>
</dbReference>
<proteinExistence type="predicted"/>
<evidence type="ECO:0000259" key="5">
    <source>
        <dbReference type="Pfam" id="PF00676"/>
    </source>
</evidence>
<dbReference type="OrthoDB" id="10612744at2759"/>
<evidence type="ECO:0000256" key="2">
    <source>
        <dbReference type="ARBA" id="ARBA00023002"/>
    </source>
</evidence>
<dbReference type="InterPro" id="IPR050642">
    <property type="entry name" value="PDH_E1_Alpha_Subunit"/>
</dbReference>
<comment type="caution">
    <text evidence="6">The sequence shown here is derived from an EMBL/GenBank/DDBJ whole genome shotgun (WGS) entry which is preliminary data.</text>
</comment>
<keyword evidence="4" id="KW-0812">Transmembrane</keyword>
<evidence type="ECO:0000313" key="7">
    <source>
        <dbReference type="Proteomes" id="UP001147760"/>
    </source>
</evidence>
<dbReference type="Pfam" id="PF00676">
    <property type="entry name" value="E1_dh"/>
    <property type="match status" value="1"/>
</dbReference>
<reference evidence="6" key="1">
    <citation type="submission" date="2022-12" db="EMBL/GenBank/DDBJ databases">
        <authorList>
            <person name="Petersen C."/>
        </authorList>
    </citation>
    <scope>NUCLEOTIDE SEQUENCE</scope>
    <source>
        <strain evidence="6">IBT 17660</strain>
    </source>
</reference>
<dbReference type="Proteomes" id="UP001147760">
    <property type="component" value="Unassembled WGS sequence"/>
</dbReference>